<dbReference type="SUPFAM" id="SSF56112">
    <property type="entry name" value="Protein kinase-like (PK-like)"/>
    <property type="match status" value="1"/>
</dbReference>
<protein>
    <recommendedName>
        <fullName evidence="2">Protein kinase domain-containing protein</fullName>
    </recommendedName>
</protein>
<dbReference type="OrthoDB" id="1911848at2759"/>
<dbReference type="InterPro" id="IPR038305">
    <property type="entry name" value="HeLo_sf"/>
</dbReference>
<dbReference type="InterPro" id="IPR000719">
    <property type="entry name" value="Prot_kinase_dom"/>
</dbReference>
<dbReference type="InterPro" id="IPR029498">
    <property type="entry name" value="HeLo_dom"/>
</dbReference>
<dbReference type="Gene3D" id="1.20.120.1020">
    <property type="entry name" value="Prion-inhibition and propagation, HeLo domain"/>
    <property type="match status" value="1"/>
</dbReference>
<evidence type="ECO:0000313" key="4">
    <source>
        <dbReference type="Proteomes" id="UP000054771"/>
    </source>
</evidence>
<feature type="region of interest" description="Disordered" evidence="1">
    <location>
        <begin position="103"/>
        <end position="129"/>
    </location>
</feature>
<evidence type="ECO:0000259" key="2">
    <source>
        <dbReference type="PROSITE" id="PS50011"/>
    </source>
</evidence>
<dbReference type="PROSITE" id="PS50011">
    <property type="entry name" value="PROTEIN_KINASE_DOM"/>
    <property type="match status" value="1"/>
</dbReference>
<dbReference type="Pfam" id="PF14479">
    <property type="entry name" value="HeLo"/>
    <property type="match status" value="1"/>
</dbReference>
<name>A0A0U5GC54_ASPCI</name>
<sequence>MDPFTAGGLALGIVSLSFQVFAGCVKGFMILSSAHNFGKDASFLKTMLSVEEYRFVQWADVVGLTGADSRILRQLNQTLAEQLMEQLRDKLDSTKLKERYSLDLQEDETSSDRADSSIGEQSHAPNMLSRAVSNERRSEILLRAQLIQSRTPFPKRLRWAAIDKSRFQDLVLDLRQIVDSLWNLLEPIRLRELSQQVARTLTAVVDMSQDLEALKGLRATFTKQTADFPGDTILSTAVDLKVLRKGLSREGSSDSTSDSSLAQRPLYPLNRNLFIRAAATRGADGIFMAQYDGRPVLCESKPVDPWHKPKLKVRAERLTRLLSLPKSASFMTLQCLGFLEDIDEFKFVYDYPPGSDTTVPPRSLLDLLRDPTMQNPSVTTRLRLALSICKTLLTIHTAGWFHKNIRSENIIFINREPDLGKPYLTGFSFARTDSPVEISDQRSADPLLDIYRHPHVLRKPPEPYSIYMDHYSLATVLTEIAEWRPLKHIVSKHIDVTNTDLDIPLSALAGIQPWLIRAFTENGQVAYRMGEVYANGVSSLLRLELADERNYSSTEQLLAYQKFVNELDLCYV</sequence>
<dbReference type="PANTHER" id="PTHR37542:SF1">
    <property type="entry name" value="PRION-INHIBITION AND PROPAGATION HELO DOMAIN-CONTAINING PROTEIN"/>
    <property type="match status" value="1"/>
</dbReference>
<dbReference type="Gene3D" id="1.10.510.10">
    <property type="entry name" value="Transferase(Phosphotransferase) domain 1"/>
    <property type="match status" value="1"/>
</dbReference>
<keyword evidence="4" id="KW-1185">Reference proteome</keyword>
<dbReference type="AlphaFoldDB" id="A0A0U5GC54"/>
<dbReference type="Proteomes" id="UP000054771">
    <property type="component" value="Unassembled WGS sequence"/>
</dbReference>
<dbReference type="STRING" id="454130.A0A0U5GC54"/>
<dbReference type="PANTHER" id="PTHR37542">
    <property type="entry name" value="HELO DOMAIN-CONTAINING PROTEIN-RELATED"/>
    <property type="match status" value="1"/>
</dbReference>
<dbReference type="OMA" id="NLEEYRF"/>
<reference evidence="4" key="1">
    <citation type="journal article" date="2016" name="Genome Announc.">
        <title>Draft genome sequences of fungus Aspergillus calidoustus.</title>
        <authorList>
            <person name="Horn F."/>
            <person name="Linde J."/>
            <person name="Mattern D.J."/>
            <person name="Walther G."/>
            <person name="Guthke R."/>
            <person name="Scherlach K."/>
            <person name="Martin K."/>
            <person name="Brakhage A.A."/>
            <person name="Petzke L."/>
            <person name="Valiante V."/>
        </authorList>
    </citation>
    <scope>NUCLEOTIDE SEQUENCE [LARGE SCALE GENOMIC DNA]</scope>
    <source>
        <strain evidence="4">SF006504</strain>
    </source>
</reference>
<dbReference type="GO" id="GO:0005524">
    <property type="term" value="F:ATP binding"/>
    <property type="evidence" value="ECO:0007669"/>
    <property type="project" value="InterPro"/>
</dbReference>
<proteinExistence type="predicted"/>
<dbReference type="EMBL" id="CDMC01000016">
    <property type="protein sequence ID" value="CEL09857.1"/>
    <property type="molecule type" value="Genomic_DNA"/>
</dbReference>
<feature type="domain" description="Protein kinase" evidence="2">
    <location>
        <begin position="191"/>
        <end position="564"/>
    </location>
</feature>
<organism evidence="3 4">
    <name type="scientific">Aspergillus calidoustus</name>
    <dbReference type="NCBI Taxonomy" id="454130"/>
    <lineage>
        <taxon>Eukaryota</taxon>
        <taxon>Fungi</taxon>
        <taxon>Dikarya</taxon>
        <taxon>Ascomycota</taxon>
        <taxon>Pezizomycotina</taxon>
        <taxon>Eurotiomycetes</taxon>
        <taxon>Eurotiomycetidae</taxon>
        <taxon>Eurotiales</taxon>
        <taxon>Aspergillaceae</taxon>
        <taxon>Aspergillus</taxon>
        <taxon>Aspergillus subgen. Nidulantes</taxon>
    </lineage>
</organism>
<evidence type="ECO:0000313" key="3">
    <source>
        <dbReference type="EMBL" id="CEL09857.1"/>
    </source>
</evidence>
<accession>A0A0U5GC54</accession>
<dbReference type="GO" id="GO:0004672">
    <property type="term" value="F:protein kinase activity"/>
    <property type="evidence" value="ECO:0007669"/>
    <property type="project" value="InterPro"/>
</dbReference>
<dbReference type="InterPro" id="IPR011009">
    <property type="entry name" value="Kinase-like_dom_sf"/>
</dbReference>
<gene>
    <name evidence="3" type="ORF">ASPCAL12986</name>
</gene>
<evidence type="ECO:0000256" key="1">
    <source>
        <dbReference type="SAM" id="MobiDB-lite"/>
    </source>
</evidence>